<dbReference type="GO" id="GO:0003735">
    <property type="term" value="F:structural constituent of ribosome"/>
    <property type="evidence" value="ECO:0007669"/>
    <property type="project" value="UniProtKB-UniRule"/>
</dbReference>
<dbReference type="AlphaFoldDB" id="A0A0H4T7Y6"/>
<protein>
    <recommendedName>
        <fullName evidence="6">Large ribosomal subunit protein uL6</fullName>
    </recommendedName>
</protein>
<evidence type="ECO:0000259" key="9">
    <source>
        <dbReference type="Pfam" id="PF00347"/>
    </source>
</evidence>
<dbReference type="SUPFAM" id="SSF56053">
    <property type="entry name" value="Ribosomal protein L6"/>
    <property type="match status" value="2"/>
</dbReference>
<dbReference type="InterPro" id="IPR019906">
    <property type="entry name" value="Ribosomal_uL6_bac-type"/>
</dbReference>
<dbReference type="PANTHER" id="PTHR11655">
    <property type="entry name" value="60S/50S RIBOSOMAL PROTEIN L6/L9"/>
    <property type="match status" value="1"/>
</dbReference>
<feature type="domain" description="Large ribosomal subunit protein uL6 alpha-beta" evidence="9">
    <location>
        <begin position="11"/>
        <end position="82"/>
    </location>
</feature>
<gene>
    <name evidence="6" type="primary">rplF</name>
</gene>
<organism evidence="10">
    <name type="scientific">uncultured Acidobacteria bacterium Rifle_16ft_4_minimus_38982</name>
    <dbReference type="NCBI Taxonomy" id="1665089"/>
    <lineage>
        <taxon>Bacteria</taxon>
        <taxon>Pseudomonadati</taxon>
        <taxon>Acidobacteriota</taxon>
        <taxon>environmental samples</taxon>
    </lineage>
</organism>
<dbReference type="Pfam" id="PF00347">
    <property type="entry name" value="Ribosomal_L6"/>
    <property type="match status" value="2"/>
</dbReference>
<dbReference type="GO" id="GO:0002181">
    <property type="term" value="P:cytoplasmic translation"/>
    <property type="evidence" value="ECO:0007669"/>
    <property type="project" value="TreeGrafter"/>
</dbReference>
<comment type="similarity">
    <text evidence="1 6 7">Belongs to the universal ribosomal protein uL6 family.</text>
</comment>
<keyword evidence="3 6" id="KW-0694">RNA-binding</keyword>
<keyword evidence="2 6" id="KW-0699">rRNA-binding</keyword>
<evidence type="ECO:0000256" key="3">
    <source>
        <dbReference type="ARBA" id="ARBA00022884"/>
    </source>
</evidence>
<comment type="function">
    <text evidence="6 8">This protein binds to the 23S rRNA, and is important in its secondary structure. It is located near the subunit interface in the base of the L7/L12 stalk, and near the tRNA binding site of the peptidyltransferase center.</text>
</comment>
<keyword evidence="4 6" id="KW-0689">Ribosomal protein</keyword>
<evidence type="ECO:0000256" key="7">
    <source>
        <dbReference type="RuleBase" id="RU003869"/>
    </source>
</evidence>
<evidence type="ECO:0000256" key="5">
    <source>
        <dbReference type="ARBA" id="ARBA00023274"/>
    </source>
</evidence>
<evidence type="ECO:0000256" key="1">
    <source>
        <dbReference type="ARBA" id="ARBA00009356"/>
    </source>
</evidence>
<sequence length="183" mass="19625">MSRVGRKPIAVPAGVKVSVSEAVLEIQGPKGKLQTPVPPGIRFSLDGSQLVCQRTGDERRLRAFHGLARALAHNAIRGVTEGFSKDLDIVGVGYRAQVEGNKVVLSLGFSHPVEYPIPEGIKIAVDKQTRVTISGIDRQKVGQVAAEIRSLRRPDPYKQKGIRYVGEVIKKKAGKAAAATGAK</sequence>
<dbReference type="PRINTS" id="PR00059">
    <property type="entry name" value="RIBOSOMALL6"/>
</dbReference>
<keyword evidence="5 6" id="KW-0687">Ribonucleoprotein</keyword>
<evidence type="ECO:0000256" key="4">
    <source>
        <dbReference type="ARBA" id="ARBA00022980"/>
    </source>
</evidence>
<dbReference type="Gene3D" id="3.90.930.12">
    <property type="entry name" value="Ribosomal protein L6, alpha-beta domain"/>
    <property type="match status" value="2"/>
</dbReference>
<evidence type="ECO:0000256" key="2">
    <source>
        <dbReference type="ARBA" id="ARBA00022730"/>
    </source>
</evidence>
<name>A0A0H4T7Y6_9BACT</name>
<proteinExistence type="inferred from homology"/>
<feature type="domain" description="Large ribosomal subunit protein uL6 alpha-beta" evidence="9">
    <location>
        <begin position="90"/>
        <end position="164"/>
    </location>
</feature>
<evidence type="ECO:0000256" key="8">
    <source>
        <dbReference type="RuleBase" id="RU003870"/>
    </source>
</evidence>
<reference evidence="10" key="1">
    <citation type="journal article" date="2015" name="ISME J.">
        <title>Aquifer environment selects for microbial species cohorts in sediment and groundwater.</title>
        <authorList>
            <person name="Hug L.A."/>
            <person name="Thomas B.C."/>
            <person name="Brown C.T."/>
            <person name="Frischkorn K.R."/>
            <person name="Williams K.H."/>
            <person name="Tringe S.G."/>
            <person name="Banfield J.F."/>
        </authorList>
    </citation>
    <scope>NUCLEOTIDE SEQUENCE</scope>
</reference>
<dbReference type="PANTHER" id="PTHR11655:SF14">
    <property type="entry name" value="LARGE RIBOSOMAL SUBUNIT PROTEIN UL6M"/>
    <property type="match status" value="1"/>
</dbReference>
<dbReference type="EMBL" id="KT007024">
    <property type="protein sequence ID" value="AKQ03886.1"/>
    <property type="molecule type" value="Genomic_DNA"/>
</dbReference>
<dbReference type="FunFam" id="3.90.930.12:FF:000002">
    <property type="entry name" value="50S ribosomal protein L6"/>
    <property type="match status" value="1"/>
</dbReference>
<dbReference type="GO" id="GO:0019843">
    <property type="term" value="F:rRNA binding"/>
    <property type="evidence" value="ECO:0007669"/>
    <property type="project" value="UniProtKB-UniRule"/>
</dbReference>
<dbReference type="PIRSF" id="PIRSF002162">
    <property type="entry name" value="Ribosomal_L6"/>
    <property type="match status" value="1"/>
</dbReference>
<dbReference type="GO" id="GO:0022625">
    <property type="term" value="C:cytosolic large ribosomal subunit"/>
    <property type="evidence" value="ECO:0007669"/>
    <property type="project" value="UniProtKB-UniRule"/>
</dbReference>
<dbReference type="InterPro" id="IPR000702">
    <property type="entry name" value="Ribosomal_uL6-like"/>
</dbReference>
<accession>A0A0H4T7Y6</accession>
<dbReference type="InterPro" id="IPR036789">
    <property type="entry name" value="Ribosomal_uL6-like_a/b-dom_sf"/>
</dbReference>
<dbReference type="FunFam" id="3.90.930.12:FF:000001">
    <property type="entry name" value="50S ribosomal protein L6"/>
    <property type="match status" value="1"/>
</dbReference>
<evidence type="ECO:0000313" key="10">
    <source>
        <dbReference type="EMBL" id="AKQ03886.1"/>
    </source>
</evidence>
<comment type="subunit">
    <text evidence="6">Part of the 50S ribosomal subunit.</text>
</comment>
<dbReference type="NCBIfam" id="TIGR03654">
    <property type="entry name" value="L6_bact"/>
    <property type="match status" value="1"/>
</dbReference>
<dbReference type="HAMAP" id="MF_01365_B">
    <property type="entry name" value="Ribosomal_uL6_B"/>
    <property type="match status" value="1"/>
</dbReference>
<evidence type="ECO:0000256" key="6">
    <source>
        <dbReference type="HAMAP-Rule" id="MF_01365"/>
    </source>
</evidence>
<dbReference type="InterPro" id="IPR020040">
    <property type="entry name" value="Ribosomal_uL6_a/b-dom"/>
</dbReference>